<dbReference type="InterPro" id="IPR024096">
    <property type="entry name" value="NO_sig/Golgi_transp_ligand-bd"/>
</dbReference>
<feature type="region of interest" description="Disordered" evidence="2">
    <location>
        <begin position="249"/>
        <end position="294"/>
    </location>
</feature>
<reference evidence="3 4" key="1">
    <citation type="submission" date="2014-09" db="EMBL/GenBank/DDBJ databases">
        <authorList>
            <person name="Magalhaes I.L.F."/>
            <person name="Oliveira U."/>
            <person name="Santos F.R."/>
            <person name="Vidigal T.H.D.A."/>
            <person name="Brescovit A.D."/>
            <person name="Santos A.J."/>
        </authorList>
    </citation>
    <scope>NUCLEOTIDE SEQUENCE [LARGE SCALE GENOMIC DNA]</scope>
</reference>
<dbReference type="GO" id="GO:0005801">
    <property type="term" value="C:cis-Golgi network"/>
    <property type="evidence" value="ECO:0007669"/>
    <property type="project" value="TreeGrafter"/>
</dbReference>
<feature type="compositionally biased region" description="Polar residues" evidence="2">
    <location>
        <begin position="259"/>
        <end position="272"/>
    </location>
</feature>
<dbReference type="GO" id="GO:0030008">
    <property type="term" value="C:TRAPP complex"/>
    <property type="evidence" value="ECO:0007669"/>
    <property type="project" value="TreeGrafter"/>
</dbReference>
<dbReference type="PANTHER" id="PTHR12817">
    <property type="entry name" value="TRAFFICKING PROTEIN PARTICLE COMPLEX SUBUNIT 6B"/>
    <property type="match status" value="1"/>
</dbReference>
<dbReference type="GO" id="GO:0006888">
    <property type="term" value="P:endoplasmic reticulum to Golgi vesicle-mediated transport"/>
    <property type="evidence" value="ECO:0007669"/>
    <property type="project" value="TreeGrafter"/>
</dbReference>
<feature type="compositionally biased region" description="Polar residues" evidence="2">
    <location>
        <begin position="482"/>
        <end position="492"/>
    </location>
</feature>
<evidence type="ECO:0000256" key="2">
    <source>
        <dbReference type="SAM" id="MobiDB-lite"/>
    </source>
</evidence>
<dbReference type="SUPFAM" id="SSF111126">
    <property type="entry name" value="Ligand-binding domain in the NO signalling and Golgi transport"/>
    <property type="match status" value="1"/>
</dbReference>
<proteinExistence type="inferred from homology"/>
<name>A0A0P1BJB8_9BASI</name>
<evidence type="ECO:0000313" key="4">
    <source>
        <dbReference type="Proteomes" id="UP000054845"/>
    </source>
</evidence>
<accession>A0A0P1BJB8</accession>
<dbReference type="InterPro" id="IPR037992">
    <property type="entry name" value="TRAPPC6/Trs33"/>
</dbReference>
<dbReference type="AlphaFoldDB" id="A0A0P1BJB8"/>
<dbReference type="CDD" id="cd14944">
    <property type="entry name" value="TRAPPC6A_Trs33"/>
    <property type="match status" value="1"/>
</dbReference>
<dbReference type="GO" id="GO:0005802">
    <property type="term" value="C:trans-Golgi network"/>
    <property type="evidence" value="ECO:0007669"/>
    <property type="project" value="TreeGrafter"/>
</dbReference>
<dbReference type="Gene3D" id="3.30.1380.20">
    <property type="entry name" value="Trafficking protein particle complex subunit 3"/>
    <property type="match status" value="2"/>
</dbReference>
<protein>
    <submittedName>
        <fullName evidence="3">Transport protein particle (TRAPP) complex subunit</fullName>
    </submittedName>
</protein>
<dbReference type="InterPro" id="IPR007194">
    <property type="entry name" value="TRAPP_component"/>
</dbReference>
<evidence type="ECO:0000256" key="1">
    <source>
        <dbReference type="ARBA" id="ARBA00006218"/>
    </source>
</evidence>
<dbReference type="EMBL" id="CCYA01000278">
    <property type="protein sequence ID" value="CEH16391.1"/>
    <property type="molecule type" value="Genomic_DNA"/>
</dbReference>
<feature type="region of interest" description="Disordered" evidence="2">
    <location>
        <begin position="1"/>
        <end position="28"/>
    </location>
</feature>
<feature type="compositionally biased region" description="Low complexity" evidence="2">
    <location>
        <begin position="7"/>
        <end position="28"/>
    </location>
</feature>
<dbReference type="PANTHER" id="PTHR12817:SF0">
    <property type="entry name" value="GEO08327P1"/>
    <property type="match status" value="1"/>
</dbReference>
<dbReference type="OrthoDB" id="941624at2759"/>
<keyword evidence="4" id="KW-1185">Reference proteome</keyword>
<dbReference type="Proteomes" id="UP000054845">
    <property type="component" value="Unassembled WGS sequence"/>
</dbReference>
<comment type="similarity">
    <text evidence="1">Belongs to the TRAPP small subunits family. BET3 subfamily.</text>
</comment>
<evidence type="ECO:0000313" key="3">
    <source>
        <dbReference type="EMBL" id="CEH16391.1"/>
    </source>
</evidence>
<feature type="region of interest" description="Disordered" evidence="2">
    <location>
        <begin position="462"/>
        <end position="492"/>
    </location>
</feature>
<sequence>MSTVAPQGGSQWNAASSSSSSTAGTSAQSSVPLAFEAGQIAAQAQSIYNATNDEQVLPLYSKVAEWIQGQTREEIGLNSLAAKLDDGKLLQSVQKVQNATVAYSIDQQSQDESGGEREEVSPEEVGQAAALLALKAFLSSSEGSGSDLHGRLVAASIARAARLFDEKSRLGVVSKWEGEGAEVGREASMRSAAETAVGLILKDPSFATIGGASSSSLVAQNNSAAARSIKQSVPTSASTGALQTSISAGANANASPSSTQPARSASLSSASNPIRPPLPLLKSDAHRQASKSSLDSNGMAHQVDYFCLSALSIEMVSLLAASTIIARNRRNRVFEDMREAGLVVNQEIHTEETELLRRLEGIGASAGHGFADKLLLERQQPPPSSTLEVLKFVCKEVWTASFEKQVDHLRTNHKHLAYPTGIVRGALARLGVQASVVGETSPHPGQLSACTFHVRTALASTNSSNNNAASEVPAQQQQQQQRVSSIASVGAR</sequence>
<feature type="compositionally biased region" description="Low complexity" evidence="2">
    <location>
        <begin position="249"/>
        <end position="258"/>
    </location>
</feature>
<dbReference type="STRING" id="401625.A0A0P1BJB8"/>
<feature type="compositionally biased region" description="Low complexity" evidence="2">
    <location>
        <begin position="462"/>
        <end position="481"/>
    </location>
</feature>
<dbReference type="Pfam" id="PF04051">
    <property type="entry name" value="TRAPP"/>
    <property type="match status" value="1"/>
</dbReference>
<organism evidence="3 4">
    <name type="scientific">Ceraceosorus bombacis</name>
    <dbReference type="NCBI Taxonomy" id="401625"/>
    <lineage>
        <taxon>Eukaryota</taxon>
        <taxon>Fungi</taxon>
        <taxon>Dikarya</taxon>
        <taxon>Basidiomycota</taxon>
        <taxon>Ustilaginomycotina</taxon>
        <taxon>Exobasidiomycetes</taxon>
        <taxon>Ceraceosorales</taxon>
        <taxon>Ceraceosoraceae</taxon>
        <taxon>Ceraceosorus</taxon>
    </lineage>
</organism>